<dbReference type="Pfam" id="PF00877">
    <property type="entry name" value="NLPC_P60"/>
    <property type="match status" value="1"/>
</dbReference>
<evidence type="ECO:0000256" key="5">
    <source>
        <dbReference type="SAM" id="MobiDB-lite"/>
    </source>
</evidence>
<sequence>MSKRQALGRHRAAPVRSNPLEGLSKAVASNAGSVGRQAAVIAAASGLVLTVGVPAQANQTSREAASAPVEALPVERTAVSAVTVSAKAVEDYEVERAFVESAPAPEPEPVVVATAETVEETSSASEDDEARYAATTRQNVGSQQQAAAEPAAEEKAEPKAESAPSAGLSGIAATASQYIGAPYVWGGSSPSGWDCSGFVKWVYAQHGIDVARGTSALLSSGQFVRTSNPKPGDLVFQNGGGHVGIYIGGGKIVGAQNPSVGTVVRPADSPYGPLMGYYTLAR</sequence>
<accession>A0ABP7D5U6</accession>
<dbReference type="InterPro" id="IPR051202">
    <property type="entry name" value="Peptidase_C40"/>
</dbReference>
<proteinExistence type="inferred from homology"/>
<keyword evidence="4" id="KW-0788">Thiol protease</keyword>
<dbReference type="InterPro" id="IPR000064">
    <property type="entry name" value="NLP_P60_dom"/>
</dbReference>
<feature type="compositionally biased region" description="Basic residues" evidence="5">
    <location>
        <begin position="1"/>
        <end position="13"/>
    </location>
</feature>
<reference evidence="8" key="1">
    <citation type="journal article" date="2019" name="Int. J. Syst. Evol. Microbiol.">
        <title>The Global Catalogue of Microorganisms (GCM) 10K type strain sequencing project: providing services to taxonomists for standard genome sequencing and annotation.</title>
        <authorList>
            <consortium name="The Broad Institute Genomics Platform"/>
            <consortium name="The Broad Institute Genome Sequencing Center for Infectious Disease"/>
            <person name="Wu L."/>
            <person name="Ma J."/>
        </authorList>
    </citation>
    <scope>NUCLEOTIDE SEQUENCE [LARGE SCALE GENOMIC DNA]</scope>
    <source>
        <strain evidence="8">JCM 16961</strain>
    </source>
</reference>
<dbReference type="PANTHER" id="PTHR47053">
    <property type="entry name" value="MUREIN DD-ENDOPEPTIDASE MEPH-RELATED"/>
    <property type="match status" value="1"/>
</dbReference>
<protein>
    <submittedName>
        <fullName evidence="7">C40 family peptidase</fullName>
    </submittedName>
</protein>
<dbReference type="Gene3D" id="3.90.1720.10">
    <property type="entry name" value="endopeptidase domain like (from Nostoc punctiforme)"/>
    <property type="match status" value="1"/>
</dbReference>
<keyword evidence="3" id="KW-0378">Hydrolase</keyword>
<gene>
    <name evidence="7" type="ORF">GCM10022377_11080</name>
</gene>
<dbReference type="PROSITE" id="PS51935">
    <property type="entry name" value="NLPC_P60"/>
    <property type="match status" value="1"/>
</dbReference>
<dbReference type="RefSeq" id="WP_344881091.1">
    <property type="nucleotide sequence ID" value="NZ_BAABCJ010000001.1"/>
</dbReference>
<keyword evidence="8" id="KW-1185">Reference proteome</keyword>
<keyword evidence="2" id="KW-0645">Protease</keyword>
<evidence type="ECO:0000313" key="7">
    <source>
        <dbReference type="EMBL" id="GAA3699846.1"/>
    </source>
</evidence>
<name>A0ABP7D5U6_9MICC</name>
<dbReference type="InterPro" id="IPR038765">
    <property type="entry name" value="Papain-like_cys_pep_sf"/>
</dbReference>
<feature type="region of interest" description="Disordered" evidence="5">
    <location>
        <begin position="1"/>
        <end position="20"/>
    </location>
</feature>
<dbReference type="PANTHER" id="PTHR47053:SF1">
    <property type="entry name" value="MUREIN DD-ENDOPEPTIDASE MEPH-RELATED"/>
    <property type="match status" value="1"/>
</dbReference>
<evidence type="ECO:0000259" key="6">
    <source>
        <dbReference type="PROSITE" id="PS51935"/>
    </source>
</evidence>
<evidence type="ECO:0000256" key="4">
    <source>
        <dbReference type="ARBA" id="ARBA00022807"/>
    </source>
</evidence>
<comment type="similarity">
    <text evidence="1">Belongs to the peptidase C40 family.</text>
</comment>
<dbReference type="EMBL" id="BAABCJ010000001">
    <property type="protein sequence ID" value="GAA3699846.1"/>
    <property type="molecule type" value="Genomic_DNA"/>
</dbReference>
<organism evidence="7 8">
    <name type="scientific">Zhihengliuella alba</name>
    <dbReference type="NCBI Taxonomy" id="547018"/>
    <lineage>
        <taxon>Bacteria</taxon>
        <taxon>Bacillati</taxon>
        <taxon>Actinomycetota</taxon>
        <taxon>Actinomycetes</taxon>
        <taxon>Micrococcales</taxon>
        <taxon>Micrococcaceae</taxon>
        <taxon>Zhihengliuella</taxon>
    </lineage>
</organism>
<comment type="caution">
    <text evidence="7">The sequence shown here is derived from an EMBL/GenBank/DDBJ whole genome shotgun (WGS) entry which is preliminary data.</text>
</comment>
<dbReference type="Proteomes" id="UP001501536">
    <property type="component" value="Unassembled WGS sequence"/>
</dbReference>
<evidence type="ECO:0000256" key="3">
    <source>
        <dbReference type="ARBA" id="ARBA00022801"/>
    </source>
</evidence>
<dbReference type="SUPFAM" id="SSF54001">
    <property type="entry name" value="Cysteine proteinases"/>
    <property type="match status" value="1"/>
</dbReference>
<feature type="region of interest" description="Disordered" evidence="5">
    <location>
        <begin position="117"/>
        <end position="167"/>
    </location>
</feature>
<feature type="domain" description="NlpC/P60" evidence="6">
    <location>
        <begin position="165"/>
        <end position="282"/>
    </location>
</feature>
<evidence type="ECO:0000256" key="2">
    <source>
        <dbReference type="ARBA" id="ARBA00022670"/>
    </source>
</evidence>
<evidence type="ECO:0000313" key="8">
    <source>
        <dbReference type="Proteomes" id="UP001501536"/>
    </source>
</evidence>
<evidence type="ECO:0000256" key="1">
    <source>
        <dbReference type="ARBA" id="ARBA00007074"/>
    </source>
</evidence>